<evidence type="ECO:0000313" key="7">
    <source>
        <dbReference type="EMBL" id="EFC35382.1"/>
    </source>
</evidence>
<keyword evidence="5" id="KW-0408">Iron</keyword>
<keyword evidence="2" id="KW-0479">Metal-binding</keyword>
<evidence type="ECO:0000256" key="5">
    <source>
        <dbReference type="ARBA" id="ARBA00023004"/>
    </source>
</evidence>
<dbReference type="AlphaFoldDB" id="D2W6C1"/>
<dbReference type="OrthoDB" id="69177at2759"/>
<comment type="cofactor">
    <cofactor evidence="1">
        <name>L-ascorbate</name>
        <dbReference type="ChEBI" id="CHEBI:38290"/>
    </cofactor>
</comment>
<evidence type="ECO:0000256" key="1">
    <source>
        <dbReference type="ARBA" id="ARBA00001961"/>
    </source>
</evidence>
<evidence type="ECO:0000256" key="3">
    <source>
        <dbReference type="ARBA" id="ARBA00022964"/>
    </source>
</evidence>
<dbReference type="PANTHER" id="PTHR10869">
    <property type="entry name" value="PROLYL 4-HYDROXYLASE ALPHA SUBUNIT"/>
    <property type="match status" value="1"/>
</dbReference>
<evidence type="ECO:0000313" key="8">
    <source>
        <dbReference type="Proteomes" id="UP000006671"/>
    </source>
</evidence>
<dbReference type="InterPro" id="IPR005123">
    <property type="entry name" value="Oxoglu/Fe-dep_dioxygenase_dom"/>
</dbReference>
<proteinExistence type="predicted"/>
<accession>D2W6C1</accession>
<name>D2W6C1_NAEGR</name>
<dbReference type="GeneID" id="8858707"/>
<dbReference type="Gene3D" id="2.60.120.620">
    <property type="entry name" value="q2cbj1_9rhob like domain"/>
    <property type="match status" value="1"/>
</dbReference>
<dbReference type="PROSITE" id="PS51471">
    <property type="entry name" value="FE2OG_OXY"/>
    <property type="match status" value="1"/>
</dbReference>
<keyword evidence="8" id="KW-1185">Reference proteome</keyword>
<dbReference type="GO" id="GO:0031418">
    <property type="term" value="F:L-ascorbic acid binding"/>
    <property type="evidence" value="ECO:0007669"/>
    <property type="project" value="InterPro"/>
</dbReference>
<dbReference type="GO" id="GO:0005783">
    <property type="term" value="C:endoplasmic reticulum"/>
    <property type="evidence" value="ECO:0007669"/>
    <property type="project" value="TreeGrafter"/>
</dbReference>
<feature type="domain" description="Fe2OG dioxygenase" evidence="6">
    <location>
        <begin position="137"/>
        <end position="243"/>
    </location>
</feature>
<dbReference type="VEuPathDB" id="AmoebaDB:NAEGRDRAFT_76964"/>
<dbReference type="InterPro" id="IPR006620">
    <property type="entry name" value="Pro_4_hyd_alph"/>
</dbReference>
<sequence length="251" mass="29465">MTLLSAPTGWNEMVYAPILNDSNDENISQIQKNMLLMDSNNWCPRVSRKTVEEVEQVKKPCFVLDQVLSKDECKLMIELSEKMGYEDADKFCYAYNDRFNDRLMSDDPKFTEIVWNRIKQHLPQTLSKDGRTLHLASINPRWRLCKYKPGHYFNKHVDGSFEDHKNKTKSYLTLIIYLNSQLDGEFEGGSTIFYDSRMELMTRKVTEPAGNALIFLQNDKHMLHGGEKVFKGVKYIMRSDIMYSKREELKY</sequence>
<keyword evidence="3" id="KW-0223">Dioxygenase</keyword>
<dbReference type="EMBL" id="GG739296">
    <property type="protein sequence ID" value="EFC35382.1"/>
    <property type="molecule type" value="Genomic_DNA"/>
</dbReference>
<organism evidence="8">
    <name type="scientific">Naegleria gruberi</name>
    <name type="common">Amoeba</name>
    <dbReference type="NCBI Taxonomy" id="5762"/>
    <lineage>
        <taxon>Eukaryota</taxon>
        <taxon>Discoba</taxon>
        <taxon>Heterolobosea</taxon>
        <taxon>Tetramitia</taxon>
        <taxon>Eutetramitia</taxon>
        <taxon>Vahlkampfiidae</taxon>
        <taxon>Naegleria</taxon>
    </lineage>
</organism>
<evidence type="ECO:0000256" key="4">
    <source>
        <dbReference type="ARBA" id="ARBA00023002"/>
    </source>
</evidence>
<gene>
    <name evidence="7" type="ORF">NAEGRDRAFT_76964</name>
</gene>
<dbReference type="InterPro" id="IPR045054">
    <property type="entry name" value="P4HA-like"/>
</dbReference>
<dbReference type="Proteomes" id="UP000006671">
    <property type="component" value="Unassembled WGS sequence"/>
</dbReference>
<dbReference type="RefSeq" id="XP_002668126.1">
    <property type="nucleotide sequence ID" value="XM_002668080.1"/>
</dbReference>
<protein>
    <submittedName>
        <fullName evidence="7">Predicted protein</fullName>
    </submittedName>
</protein>
<dbReference type="GO" id="GO:0004656">
    <property type="term" value="F:procollagen-proline 4-dioxygenase activity"/>
    <property type="evidence" value="ECO:0007669"/>
    <property type="project" value="TreeGrafter"/>
</dbReference>
<dbReference type="GO" id="GO:0005506">
    <property type="term" value="F:iron ion binding"/>
    <property type="evidence" value="ECO:0007669"/>
    <property type="project" value="InterPro"/>
</dbReference>
<dbReference type="InParanoid" id="D2W6C1"/>
<dbReference type="InterPro" id="IPR044862">
    <property type="entry name" value="Pro_4_hyd_alph_FE2OG_OXY"/>
</dbReference>
<dbReference type="Pfam" id="PF13640">
    <property type="entry name" value="2OG-FeII_Oxy_3"/>
    <property type="match status" value="1"/>
</dbReference>
<evidence type="ECO:0000259" key="6">
    <source>
        <dbReference type="PROSITE" id="PS51471"/>
    </source>
</evidence>
<dbReference type="KEGG" id="ngr:NAEGRDRAFT_76964"/>
<reference evidence="7 8" key="1">
    <citation type="journal article" date="2010" name="Cell">
        <title>The genome of Naegleria gruberi illuminates early eukaryotic versatility.</title>
        <authorList>
            <person name="Fritz-Laylin L.K."/>
            <person name="Prochnik S.E."/>
            <person name="Ginger M.L."/>
            <person name="Dacks J.B."/>
            <person name="Carpenter M.L."/>
            <person name="Field M.C."/>
            <person name="Kuo A."/>
            <person name="Paredez A."/>
            <person name="Chapman J."/>
            <person name="Pham J."/>
            <person name="Shu S."/>
            <person name="Neupane R."/>
            <person name="Cipriano M."/>
            <person name="Mancuso J."/>
            <person name="Tu H."/>
            <person name="Salamov A."/>
            <person name="Lindquist E."/>
            <person name="Shapiro H."/>
            <person name="Lucas S."/>
            <person name="Grigoriev I.V."/>
            <person name="Cande W.Z."/>
            <person name="Fulton C."/>
            <person name="Rokhsar D.S."/>
            <person name="Dawson S.C."/>
        </authorList>
    </citation>
    <scope>NUCLEOTIDE SEQUENCE [LARGE SCALE GENOMIC DNA]</scope>
    <source>
        <strain evidence="7 8">NEG-M</strain>
    </source>
</reference>
<dbReference type="PANTHER" id="PTHR10869:SF236">
    <property type="entry name" value="PROLYL 4-HYDROXYLASE ALPHA SUBUNIT DOMAIN-CONTAINING PROTEIN"/>
    <property type="match status" value="1"/>
</dbReference>
<dbReference type="OMA" id="TESECNH"/>
<evidence type="ECO:0000256" key="2">
    <source>
        <dbReference type="ARBA" id="ARBA00022723"/>
    </source>
</evidence>
<keyword evidence="4" id="KW-0560">Oxidoreductase</keyword>
<dbReference type="SMART" id="SM00702">
    <property type="entry name" value="P4Hc"/>
    <property type="match status" value="1"/>
</dbReference>